<feature type="region of interest" description="Disordered" evidence="7">
    <location>
        <begin position="1"/>
        <end position="36"/>
    </location>
</feature>
<dbReference type="SUPFAM" id="SSF102114">
    <property type="entry name" value="Radical SAM enzymes"/>
    <property type="match status" value="1"/>
</dbReference>
<dbReference type="GO" id="GO:0003824">
    <property type="term" value="F:catalytic activity"/>
    <property type="evidence" value="ECO:0007669"/>
    <property type="project" value="InterPro"/>
</dbReference>
<dbReference type="InterPro" id="IPR058240">
    <property type="entry name" value="rSAM_sf"/>
</dbReference>
<dbReference type="CDD" id="cd21123">
    <property type="entry name" value="SPASM_MftC-like"/>
    <property type="match status" value="1"/>
</dbReference>
<dbReference type="PANTHER" id="PTHR11228:SF34">
    <property type="entry name" value="TUNGSTEN-CONTAINING ALDEHYDE FERREDOXIN OXIDOREDUCTASE COFACTOR MODIFYING PROTEIN"/>
    <property type="match status" value="1"/>
</dbReference>
<dbReference type="PIRSF" id="PIRSF037420">
    <property type="entry name" value="PQQ_syn_pqqE"/>
    <property type="match status" value="1"/>
</dbReference>
<dbReference type="SFLD" id="SFLDS00029">
    <property type="entry name" value="Radical_SAM"/>
    <property type="match status" value="1"/>
</dbReference>
<evidence type="ECO:0000313" key="9">
    <source>
        <dbReference type="EMBL" id="ELZ87998.1"/>
    </source>
</evidence>
<protein>
    <submittedName>
        <fullName evidence="9">Coenzyme PQQ synthesis protein E-like protein</fullName>
    </submittedName>
</protein>
<keyword evidence="2" id="KW-0004">4Fe-4S</keyword>
<proteinExistence type="predicted"/>
<evidence type="ECO:0000256" key="7">
    <source>
        <dbReference type="SAM" id="MobiDB-lite"/>
    </source>
</evidence>
<dbReference type="InterPro" id="IPR006638">
    <property type="entry name" value="Elp3/MiaA/NifB-like_rSAM"/>
</dbReference>
<feature type="domain" description="Radical SAM core" evidence="8">
    <location>
        <begin position="37"/>
        <end position="248"/>
    </location>
</feature>
<evidence type="ECO:0000259" key="8">
    <source>
        <dbReference type="PROSITE" id="PS51918"/>
    </source>
</evidence>
<dbReference type="InterPro" id="IPR007197">
    <property type="entry name" value="rSAM"/>
</dbReference>
<keyword evidence="5" id="KW-0408">Iron</keyword>
<dbReference type="GO" id="GO:0046872">
    <property type="term" value="F:metal ion binding"/>
    <property type="evidence" value="ECO:0007669"/>
    <property type="project" value="UniProtKB-KW"/>
</dbReference>
<dbReference type="SMART" id="SM00729">
    <property type="entry name" value="Elp3"/>
    <property type="match status" value="1"/>
</dbReference>
<dbReference type="InterPro" id="IPR050377">
    <property type="entry name" value="Radical_SAM_PqqE_MftC-like"/>
</dbReference>
<evidence type="ECO:0000256" key="1">
    <source>
        <dbReference type="ARBA" id="ARBA00001966"/>
    </source>
</evidence>
<evidence type="ECO:0000256" key="3">
    <source>
        <dbReference type="ARBA" id="ARBA00022691"/>
    </source>
</evidence>
<dbReference type="NCBIfam" id="TIGR04053">
    <property type="entry name" value="TIGR04053 family radical SAM/SPASM domain-containing protein"/>
    <property type="match status" value="1"/>
</dbReference>
<dbReference type="GO" id="GO:0051539">
    <property type="term" value="F:4 iron, 4 sulfur cluster binding"/>
    <property type="evidence" value="ECO:0007669"/>
    <property type="project" value="UniProtKB-KW"/>
</dbReference>
<keyword evidence="6" id="KW-0411">Iron-sulfur</keyword>
<evidence type="ECO:0000256" key="6">
    <source>
        <dbReference type="ARBA" id="ARBA00023014"/>
    </source>
</evidence>
<dbReference type="Gene3D" id="3.20.20.70">
    <property type="entry name" value="Aldolase class I"/>
    <property type="match status" value="1"/>
</dbReference>
<dbReference type="InterPro" id="IPR013785">
    <property type="entry name" value="Aldolase_TIM"/>
</dbReference>
<dbReference type="PATRIC" id="fig|1227458.3.peg.2856"/>
<accession>M0HWC2</accession>
<dbReference type="GeneID" id="79191946"/>
<dbReference type="Pfam" id="PF04055">
    <property type="entry name" value="Radical_SAM"/>
    <property type="match status" value="1"/>
</dbReference>
<dbReference type="RefSeq" id="WP_006601250.1">
    <property type="nucleotide sequence ID" value="NZ_AOLL01000028.1"/>
</dbReference>
<feature type="compositionally biased region" description="Low complexity" evidence="7">
    <location>
        <begin position="13"/>
        <end position="24"/>
    </location>
</feature>
<gene>
    <name evidence="9" type="ORF">C452_14525</name>
</gene>
<evidence type="ECO:0000256" key="4">
    <source>
        <dbReference type="ARBA" id="ARBA00022723"/>
    </source>
</evidence>
<comment type="cofactor">
    <cofactor evidence="1">
        <name>[4Fe-4S] cluster</name>
        <dbReference type="ChEBI" id="CHEBI:49883"/>
    </cofactor>
</comment>
<keyword evidence="3" id="KW-0949">S-adenosyl-L-methionine</keyword>
<comment type="caution">
    <text evidence="9">The sequence shown here is derived from an EMBL/GenBank/DDBJ whole genome shotgun (WGS) entry which is preliminary data.</text>
</comment>
<name>M0HWC2_HALVO</name>
<dbReference type="AlphaFoldDB" id="M0HWC2"/>
<dbReference type="Proteomes" id="UP000011577">
    <property type="component" value="Unassembled WGS sequence"/>
</dbReference>
<dbReference type="CDD" id="cd01335">
    <property type="entry name" value="Radical_SAM"/>
    <property type="match status" value="1"/>
</dbReference>
<dbReference type="SFLD" id="SFLDG01067">
    <property type="entry name" value="SPASM/twitch_domain_containing"/>
    <property type="match status" value="1"/>
</dbReference>
<evidence type="ECO:0000313" key="10">
    <source>
        <dbReference type="Proteomes" id="UP000011577"/>
    </source>
</evidence>
<dbReference type="PROSITE" id="PS51918">
    <property type="entry name" value="RADICAL_SAM"/>
    <property type="match status" value="1"/>
</dbReference>
<dbReference type="InterPro" id="IPR017200">
    <property type="entry name" value="PqqE-like"/>
</dbReference>
<keyword evidence="4" id="KW-0479">Metal-binding</keyword>
<evidence type="ECO:0000256" key="2">
    <source>
        <dbReference type="ARBA" id="ARBA00022485"/>
    </source>
</evidence>
<sequence length="392" mass="41441">MSRPPHVDTEANADAGSDAGAPPTATAPPDPSSIDTSRRPFVLIWEVTQACDLACDHCRADATPARHPDELTTAEGKRLLDQAREFGPGQLVVLSGGDPLARSDLAELVEYGTDLGLRMTLTPSGTSSLTPETVADLADAGVRRMALSLDGATAASHDAFRGEDGSFDQTVAAARAAREAGLPLQINTTVCAQTVDELPALCDLVADLGAVLWSVFFLVPVGRGRVLDPISPERAERVMEWLTEVSEDAPFGVKTTEAPHYRRVAIQRRRDASDAPPTDGIGRRLGITAGDGFAFVSHTGDLFPSGFLPATAGNVRDGGLVERYRESDLFRSLRDRDALGGKCGACEFRHVCGGSRSRAYAHTGDPLASDPLCGYVPDGYDGPMPTTRSAGD</sequence>
<reference evidence="9 10" key="1">
    <citation type="journal article" date="2014" name="PLoS Genet.">
        <title>Phylogenetically driven sequencing of extremely halophilic archaea reveals strategies for static and dynamic osmo-response.</title>
        <authorList>
            <person name="Becker E.A."/>
            <person name="Seitzer P.M."/>
            <person name="Tritt A."/>
            <person name="Larsen D."/>
            <person name="Krusor M."/>
            <person name="Yao A.I."/>
            <person name="Wu D."/>
            <person name="Madern D."/>
            <person name="Eisen J.A."/>
            <person name="Darling A.E."/>
            <person name="Facciotti M.T."/>
        </authorList>
    </citation>
    <scope>NUCLEOTIDE SEQUENCE [LARGE SCALE GENOMIC DNA]</scope>
    <source>
        <strain evidence="9 10">JCM 10717</strain>
    </source>
</reference>
<dbReference type="EMBL" id="AOLL01000028">
    <property type="protein sequence ID" value="ELZ87998.1"/>
    <property type="molecule type" value="Genomic_DNA"/>
</dbReference>
<dbReference type="SFLD" id="SFLDG01386">
    <property type="entry name" value="main_SPASM_domain-containing"/>
    <property type="match status" value="1"/>
</dbReference>
<dbReference type="PANTHER" id="PTHR11228">
    <property type="entry name" value="RADICAL SAM DOMAIN PROTEIN"/>
    <property type="match status" value="1"/>
</dbReference>
<organism evidence="9 10">
    <name type="scientific">Haloferax volcanii JCM 10717</name>
    <dbReference type="NCBI Taxonomy" id="1227458"/>
    <lineage>
        <taxon>Archaea</taxon>
        <taxon>Methanobacteriati</taxon>
        <taxon>Methanobacteriota</taxon>
        <taxon>Stenosarchaea group</taxon>
        <taxon>Halobacteria</taxon>
        <taxon>Halobacteriales</taxon>
        <taxon>Haloferacaceae</taxon>
        <taxon>Haloferax</taxon>
    </lineage>
</organism>
<evidence type="ECO:0000256" key="5">
    <source>
        <dbReference type="ARBA" id="ARBA00023004"/>
    </source>
</evidence>